<evidence type="ECO:0000313" key="3">
    <source>
        <dbReference type="Proteomes" id="UP001501867"/>
    </source>
</evidence>
<dbReference type="RefSeq" id="WP_344158709.1">
    <property type="nucleotide sequence ID" value="NZ_BAAABV010000015.1"/>
</dbReference>
<sequence>MRPVVAGPTMVRVPVPVPVPVLESPVLQRALKKDRTAVTVILPADIPPSPVSVVGDFNDRQPGVHPLTPRKDGKRALTVEPPGGSAHSFRYLAAGDYWFNDESADDQDGPNSLHYSDATTGVSPAPPLCTG</sequence>
<comment type="caution">
    <text evidence="2">The sequence shown here is derived from an EMBL/GenBank/DDBJ whole genome shotgun (WGS) entry which is preliminary data.</text>
</comment>
<feature type="region of interest" description="Disordered" evidence="1">
    <location>
        <begin position="100"/>
        <end position="131"/>
    </location>
</feature>
<name>A0ABN0VDM5_9ACTN</name>
<feature type="compositionally biased region" description="Polar residues" evidence="1">
    <location>
        <begin position="109"/>
        <end position="122"/>
    </location>
</feature>
<dbReference type="InterPro" id="IPR013783">
    <property type="entry name" value="Ig-like_fold"/>
</dbReference>
<keyword evidence="3" id="KW-1185">Reference proteome</keyword>
<organism evidence="2 3">
    <name type="scientific">Streptomyces polychromogenes</name>
    <dbReference type="NCBI Taxonomy" id="67342"/>
    <lineage>
        <taxon>Bacteria</taxon>
        <taxon>Bacillati</taxon>
        <taxon>Actinomycetota</taxon>
        <taxon>Actinomycetes</taxon>
        <taxon>Kitasatosporales</taxon>
        <taxon>Streptomycetaceae</taxon>
        <taxon>Streptomyces</taxon>
    </lineage>
</organism>
<proteinExistence type="predicted"/>
<feature type="region of interest" description="Disordered" evidence="1">
    <location>
        <begin position="52"/>
        <end position="82"/>
    </location>
</feature>
<evidence type="ECO:0000313" key="2">
    <source>
        <dbReference type="EMBL" id="GAA0290503.1"/>
    </source>
</evidence>
<evidence type="ECO:0000256" key="1">
    <source>
        <dbReference type="SAM" id="MobiDB-lite"/>
    </source>
</evidence>
<dbReference type="InterPro" id="IPR014756">
    <property type="entry name" value="Ig_E-set"/>
</dbReference>
<dbReference type="Gene3D" id="2.60.40.10">
    <property type="entry name" value="Immunoglobulins"/>
    <property type="match status" value="1"/>
</dbReference>
<protein>
    <submittedName>
        <fullName evidence="2">Uncharacterized protein</fullName>
    </submittedName>
</protein>
<dbReference type="EMBL" id="BAAABV010000015">
    <property type="protein sequence ID" value="GAA0290503.1"/>
    <property type="molecule type" value="Genomic_DNA"/>
</dbReference>
<dbReference type="SUPFAM" id="SSF81296">
    <property type="entry name" value="E set domains"/>
    <property type="match status" value="1"/>
</dbReference>
<reference evidence="2 3" key="1">
    <citation type="journal article" date="2019" name="Int. J. Syst. Evol. Microbiol.">
        <title>The Global Catalogue of Microorganisms (GCM) 10K type strain sequencing project: providing services to taxonomists for standard genome sequencing and annotation.</title>
        <authorList>
            <consortium name="The Broad Institute Genomics Platform"/>
            <consortium name="The Broad Institute Genome Sequencing Center for Infectious Disease"/>
            <person name="Wu L."/>
            <person name="Ma J."/>
        </authorList>
    </citation>
    <scope>NUCLEOTIDE SEQUENCE [LARGE SCALE GENOMIC DNA]</scope>
    <source>
        <strain evidence="2 3">JCM 4505</strain>
    </source>
</reference>
<accession>A0ABN0VDM5</accession>
<gene>
    <name evidence="2" type="ORF">GCM10010302_31320</name>
</gene>
<dbReference type="Proteomes" id="UP001501867">
    <property type="component" value="Unassembled WGS sequence"/>
</dbReference>